<evidence type="ECO:0000256" key="2">
    <source>
        <dbReference type="ARBA" id="ARBA00022723"/>
    </source>
</evidence>
<feature type="domain" description="4Fe-4S ferredoxin-type" evidence="5">
    <location>
        <begin position="4"/>
        <end position="36"/>
    </location>
</feature>
<evidence type="ECO:0000256" key="3">
    <source>
        <dbReference type="ARBA" id="ARBA00023004"/>
    </source>
</evidence>
<name>C5CI10_KOSOT</name>
<dbReference type="CDD" id="cd16370">
    <property type="entry name" value="DMSOR_beta_like"/>
    <property type="match status" value="1"/>
</dbReference>
<dbReference type="Pfam" id="PF12800">
    <property type="entry name" value="Fer4_4"/>
    <property type="match status" value="2"/>
</dbReference>
<reference evidence="6 7" key="2">
    <citation type="journal article" date="2011" name="J. Bacteriol.">
        <title>Genome Sequence of Kosmotoga olearia Strain TBF 19.5.1, a Thermophilic Bacterium with a Wide Growth Temperature Range, Isolated from the Troll B Oil Platform in the North Sea.</title>
        <authorList>
            <person name="Swithers K.S."/>
            <person name="Dipippo J.L."/>
            <person name="Bruce D.C."/>
            <person name="Detter C."/>
            <person name="Tapia R."/>
            <person name="Han S."/>
            <person name="Goodwin L.A."/>
            <person name="Han J."/>
            <person name="Woyke T."/>
            <person name="Pitluck S."/>
            <person name="Pennacchio L."/>
            <person name="Nolan M."/>
            <person name="Mikhailova N."/>
            <person name="Land M.L."/>
            <person name="Nesbo C.L."/>
            <person name="Gogarten J.P."/>
            <person name="Noll K.M."/>
        </authorList>
    </citation>
    <scope>NUCLEOTIDE SEQUENCE [LARGE SCALE GENOMIC DNA]</scope>
    <source>
        <strain evidence="7">ATCC BAA-1733 / DSM 21960 / TBF 19.5.1</strain>
    </source>
</reference>
<dbReference type="GO" id="GO:0046872">
    <property type="term" value="F:metal ion binding"/>
    <property type="evidence" value="ECO:0007669"/>
    <property type="project" value="UniProtKB-KW"/>
</dbReference>
<keyword evidence="2" id="KW-0479">Metal-binding</keyword>
<evidence type="ECO:0000313" key="6">
    <source>
        <dbReference type="EMBL" id="ACR79789.1"/>
    </source>
</evidence>
<dbReference type="AlphaFoldDB" id="C5CI10"/>
<feature type="domain" description="4Fe-4S ferredoxin-type" evidence="5">
    <location>
        <begin position="42"/>
        <end position="77"/>
    </location>
</feature>
<accession>C5CI10</accession>
<evidence type="ECO:0000256" key="1">
    <source>
        <dbReference type="ARBA" id="ARBA00022485"/>
    </source>
</evidence>
<evidence type="ECO:0000313" key="7">
    <source>
        <dbReference type="Proteomes" id="UP000002382"/>
    </source>
</evidence>
<keyword evidence="7" id="KW-1185">Reference proteome</keyword>
<dbReference type="InterPro" id="IPR017900">
    <property type="entry name" value="4Fe4S_Fe_S_CS"/>
</dbReference>
<dbReference type="EMBL" id="CP001634">
    <property type="protein sequence ID" value="ACR79789.1"/>
    <property type="molecule type" value="Genomic_DNA"/>
</dbReference>
<dbReference type="GO" id="GO:0051539">
    <property type="term" value="F:4 iron, 4 sulfur cluster binding"/>
    <property type="evidence" value="ECO:0007669"/>
    <property type="project" value="UniProtKB-KW"/>
</dbReference>
<dbReference type="Gene3D" id="3.30.70.20">
    <property type="match status" value="2"/>
</dbReference>
<dbReference type="PROSITE" id="PS51379">
    <property type="entry name" value="4FE4S_FER_2"/>
    <property type="match status" value="4"/>
</dbReference>
<dbReference type="Proteomes" id="UP000002382">
    <property type="component" value="Chromosome"/>
</dbReference>
<feature type="domain" description="4Fe-4S ferredoxin-type" evidence="5">
    <location>
        <begin position="114"/>
        <end position="134"/>
    </location>
</feature>
<gene>
    <name evidence="6" type="ordered locus">Kole_1087</name>
</gene>
<evidence type="ECO:0000256" key="4">
    <source>
        <dbReference type="ARBA" id="ARBA00023014"/>
    </source>
</evidence>
<proteinExistence type="predicted"/>
<keyword evidence="1" id="KW-0004">4Fe-4S</keyword>
<keyword evidence="4" id="KW-0411">Iron-sulfur</keyword>
<dbReference type="KEGG" id="kol:Kole_1087"/>
<feature type="domain" description="4Fe-4S ferredoxin-type" evidence="5">
    <location>
        <begin position="78"/>
        <end position="107"/>
    </location>
</feature>
<protein>
    <submittedName>
        <fullName evidence="6">4Fe-4S ferredoxin iron-sulfur binding domain protein</fullName>
    </submittedName>
</protein>
<dbReference type="RefSeq" id="WP_015868447.1">
    <property type="nucleotide sequence ID" value="NC_012785.1"/>
</dbReference>
<evidence type="ECO:0000259" key="5">
    <source>
        <dbReference type="PROSITE" id="PS51379"/>
    </source>
</evidence>
<reference evidence="6 7" key="1">
    <citation type="submission" date="2009-06" db="EMBL/GenBank/DDBJ databases">
        <title>Complete sequence of Thermotogales bacterium TBF 19.5.1.</title>
        <authorList>
            <consortium name="US DOE Joint Genome Institute"/>
            <person name="Lucas S."/>
            <person name="Copeland A."/>
            <person name="Lapidus A."/>
            <person name="Glavina del Rio T."/>
            <person name="Tice H."/>
            <person name="Bruce D."/>
            <person name="Goodwin L."/>
            <person name="Pitluck S."/>
            <person name="Chertkov O."/>
            <person name="Brettin T."/>
            <person name="Detter J.C."/>
            <person name="Han C."/>
            <person name="Schmutz J."/>
            <person name="Larimer F."/>
            <person name="Land M."/>
            <person name="Hauser L."/>
            <person name="Kyrpides N."/>
            <person name="Ovchinnikova G."/>
            <person name="Noll K."/>
        </authorList>
    </citation>
    <scope>NUCLEOTIDE SEQUENCE [LARGE SCALE GENOMIC DNA]</scope>
    <source>
        <strain evidence="7">ATCC BAA-1733 / DSM 21960 / TBF 19.5.1</strain>
    </source>
</reference>
<dbReference type="PROSITE" id="PS00198">
    <property type="entry name" value="4FE4S_FER_1"/>
    <property type="match status" value="1"/>
</dbReference>
<keyword evidence="3" id="KW-0408">Iron</keyword>
<dbReference type="SUPFAM" id="SSF54862">
    <property type="entry name" value="4Fe-4S ferredoxins"/>
    <property type="match status" value="1"/>
</dbReference>
<dbReference type="eggNOG" id="COG0437">
    <property type="taxonomic scope" value="Bacteria"/>
</dbReference>
<dbReference type="PANTHER" id="PTHR42859:SF15">
    <property type="entry name" value="IRON-SULFUR CLUSTER BINDING PROTEIN"/>
    <property type="match status" value="1"/>
</dbReference>
<organism evidence="6 7">
    <name type="scientific">Kosmotoga olearia (strain ATCC BAA-1733 / DSM 21960 / TBF 19.5.1)</name>
    <dbReference type="NCBI Taxonomy" id="521045"/>
    <lineage>
        <taxon>Bacteria</taxon>
        <taxon>Thermotogati</taxon>
        <taxon>Thermotogota</taxon>
        <taxon>Thermotogae</taxon>
        <taxon>Kosmotogales</taxon>
        <taxon>Kosmotogaceae</taxon>
        <taxon>Kosmotoga</taxon>
    </lineage>
</organism>
<dbReference type="InterPro" id="IPR050294">
    <property type="entry name" value="RnfB_subfamily"/>
</dbReference>
<dbReference type="HOGENOM" id="CLU_043374_3_2_0"/>
<dbReference type="InterPro" id="IPR017896">
    <property type="entry name" value="4Fe4S_Fe-S-bd"/>
</dbReference>
<sequence>MAKLMRVINRDQCIGCYSCMYACSRTWQQVITVEKAALRVKNYPGVEGAFSVRICYGCENPDCATACPTKALTPRKGGGVVLDSEKCIHCGKCIEACVPGALQWDTEFEIPIVCRHCGVCASYCPNDVLALVEVGE</sequence>
<dbReference type="PANTHER" id="PTHR42859">
    <property type="entry name" value="OXIDOREDUCTASE"/>
    <property type="match status" value="1"/>
</dbReference>
<dbReference type="Pfam" id="PF13237">
    <property type="entry name" value="Fer4_10"/>
    <property type="match status" value="1"/>
</dbReference>
<dbReference type="STRING" id="521045.Kole_1087"/>
<dbReference type="OrthoDB" id="9810688at2"/>